<sequence>MYGDAAARRRGTLDAAAALLDEGGYSALTIRAVAQRAGTSTGLIYKYFADKHDIFVALLNESQIESTRFLAQVPREDGVAALLEAVIPESARQWSRVGRMTAVWQDAVSGQQFERESVGQVRATAVAYNAELERAVVAAAQVEGRRLVPAPAMIPFVLSGLMGVSDTLVNNWARHVDPAELIAFTAAAITRGITRVEE</sequence>
<organism evidence="6 7">
    <name type="scientific">Nocardioides dubius</name>
    <dbReference type="NCBI Taxonomy" id="317019"/>
    <lineage>
        <taxon>Bacteria</taxon>
        <taxon>Bacillati</taxon>
        <taxon>Actinomycetota</taxon>
        <taxon>Actinomycetes</taxon>
        <taxon>Propionibacteriales</taxon>
        <taxon>Nocardioidaceae</taxon>
        <taxon>Nocardioides</taxon>
    </lineage>
</organism>
<proteinExistence type="predicted"/>
<reference evidence="7" key="1">
    <citation type="journal article" date="2019" name="Int. J. Syst. Evol. Microbiol.">
        <title>The Global Catalogue of Microorganisms (GCM) 10K type strain sequencing project: providing services to taxonomists for standard genome sequencing and annotation.</title>
        <authorList>
            <consortium name="The Broad Institute Genomics Platform"/>
            <consortium name="The Broad Institute Genome Sequencing Center for Infectious Disease"/>
            <person name="Wu L."/>
            <person name="Ma J."/>
        </authorList>
    </citation>
    <scope>NUCLEOTIDE SEQUENCE [LARGE SCALE GENOMIC DNA]</scope>
    <source>
        <strain evidence="7">JCM 13008</strain>
    </source>
</reference>
<evidence type="ECO:0000256" key="4">
    <source>
        <dbReference type="PROSITE-ProRule" id="PRU00335"/>
    </source>
</evidence>
<evidence type="ECO:0000256" key="3">
    <source>
        <dbReference type="ARBA" id="ARBA00023163"/>
    </source>
</evidence>
<dbReference type="Gene3D" id="1.10.357.10">
    <property type="entry name" value="Tetracycline Repressor, domain 2"/>
    <property type="match status" value="1"/>
</dbReference>
<protein>
    <recommendedName>
        <fullName evidence="5">HTH tetR-type domain-containing protein</fullName>
    </recommendedName>
</protein>
<dbReference type="InterPro" id="IPR009057">
    <property type="entry name" value="Homeodomain-like_sf"/>
</dbReference>
<keyword evidence="3" id="KW-0804">Transcription</keyword>
<dbReference type="PANTHER" id="PTHR30055:SF238">
    <property type="entry name" value="MYCOFACTOCIN BIOSYNTHESIS TRANSCRIPTIONAL REGULATOR MFTR-RELATED"/>
    <property type="match status" value="1"/>
</dbReference>
<dbReference type="PROSITE" id="PS50977">
    <property type="entry name" value="HTH_TETR_2"/>
    <property type="match status" value="1"/>
</dbReference>
<dbReference type="PANTHER" id="PTHR30055">
    <property type="entry name" value="HTH-TYPE TRANSCRIPTIONAL REGULATOR RUTR"/>
    <property type="match status" value="1"/>
</dbReference>
<keyword evidence="1" id="KW-0805">Transcription regulation</keyword>
<dbReference type="SUPFAM" id="SSF46689">
    <property type="entry name" value="Homeodomain-like"/>
    <property type="match status" value="1"/>
</dbReference>
<dbReference type="Pfam" id="PF00440">
    <property type="entry name" value="TetR_N"/>
    <property type="match status" value="1"/>
</dbReference>
<keyword evidence="7" id="KW-1185">Reference proteome</keyword>
<accession>A0ABP4ED19</accession>
<evidence type="ECO:0000313" key="6">
    <source>
        <dbReference type="EMBL" id="GAA1099492.1"/>
    </source>
</evidence>
<gene>
    <name evidence="6" type="ORF">GCM10009668_16490</name>
</gene>
<evidence type="ECO:0000256" key="1">
    <source>
        <dbReference type="ARBA" id="ARBA00023015"/>
    </source>
</evidence>
<dbReference type="EMBL" id="BAAALG010000006">
    <property type="protein sequence ID" value="GAA1099492.1"/>
    <property type="molecule type" value="Genomic_DNA"/>
</dbReference>
<feature type="domain" description="HTH tetR-type" evidence="5">
    <location>
        <begin position="6"/>
        <end position="66"/>
    </location>
</feature>
<dbReference type="InterPro" id="IPR050109">
    <property type="entry name" value="HTH-type_TetR-like_transc_reg"/>
</dbReference>
<evidence type="ECO:0000259" key="5">
    <source>
        <dbReference type="PROSITE" id="PS50977"/>
    </source>
</evidence>
<dbReference type="PRINTS" id="PR00455">
    <property type="entry name" value="HTHTETR"/>
</dbReference>
<comment type="caution">
    <text evidence="6">The sequence shown here is derived from an EMBL/GenBank/DDBJ whole genome shotgun (WGS) entry which is preliminary data.</text>
</comment>
<evidence type="ECO:0000313" key="7">
    <source>
        <dbReference type="Proteomes" id="UP001501581"/>
    </source>
</evidence>
<dbReference type="InterPro" id="IPR001647">
    <property type="entry name" value="HTH_TetR"/>
</dbReference>
<evidence type="ECO:0000256" key="2">
    <source>
        <dbReference type="ARBA" id="ARBA00023125"/>
    </source>
</evidence>
<dbReference type="Proteomes" id="UP001501581">
    <property type="component" value="Unassembled WGS sequence"/>
</dbReference>
<feature type="DNA-binding region" description="H-T-H motif" evidence="4">
    <location>
        <begin position="29"/>
        <end position="48"/>
    </location>
</feature>
<keyword evidence="2 4" id="KW-0238">DNA-binding</keyword>
<name>A0ABP4ED19_9ACTN</name>